<dbReference type="eggNOG" id="KOG3825">
    <property type="taxonomic scope" value="Eukaryota"/>
</dbReference>
<dbReference type="HOGENOM" id="CLU_053867_0_0_1"/>
<keyword evidence="2" id="KW-0378">Hydrolase</keyword>
<evidence type="ECO:0000256" key="2">
    <source>
        <dbReference type="ARBA" id="ARBA00022801"/>
    </source>
</evidence>
<dbReference type="EMBL" id="CT868196">
    <property type="protein sequence ID" value="CAK74637.1"/>
    <property type="molecule type" value="Genomic_DNA"/>
</dbReference>
<organism evidence="4 5">
    <name type="scientific">Paramecium tetraurelia</name>
    <dbReference type="NCBI Taxonomy" id="5888"/>
    <lineage>
        <taxon>Eukaryota</taxon>
        <taxon>Sar</taxon>
        <taxon>Alveolata</taxon>
        <taxon>Ciliophora</taxon>
        <taxon>Intramacronucleata</taxon>
        <taxon>Oligohymenophorea</taxon>
        <taxon>Peniculida</taxon>
        <taxon>Parameciidae</taxon>
        <taxon>Paramecium</taxon>
    </lineage>
</organism>
<dbReference type="CDD" id="cd09120">
    <property type="entry name" value="PLDc_DNaseII_1"/>
    <property type="match status" value="1"/>
</dbReference>
<gene>
    <name evidence="4" type="ORF">GSPATT00010805001</name>
</gene>
<feature type="compositionally biased region" description="Gly residues" evidence="3">
    <location>
        <begin position="388"/>
        <end position="397"/>
    </location>
</feature>
<dbReference type="GeneID" id="5027819"/>
<keyword evidence="5" id="KW-1185">Reference proteome</keyword>
<dbReference type="GO" id="GO:0004531">
    <property type="term" value="F:deoxyribonuclease II activity"/>
    <property type="evidence" value="ECO:0000318"/>
    <property type="project" value="GO_Central"/>
</dbReference>
<evidence type="ECO:0000256" key="1">
    <source>
        <dbReference type="ARBA" id="ARBA00007527"/>
    </source>
</evidence>
<dbReference type="KEGG" id="ptm:GSPATT00010805001"/>
<dbReference type="InterPro" id="IPR004947">
    <property type="entry name" value="DNase_II"/>
</dbReference>
<dbReference type="PANTHER" id="PTHR10858:SF23">
    <property type="entry name" value="DEOXYRIBONUCLEASE II"/>
    <property type="match status" value="1"/>
</dbReference>
<dbReference type="Pfam" id="PF03265">
    <property type="entry name" value="DNase_II"/>
    <property type="match status" value="2"/>
</dbReference>
<feature type="region of interest" description="Disordered" evidence="3">
    <location>
        <begin position="382"/>
        <end position="437"/>
    </location>
</feature>
<dbReference type="GO" id="GO:0006309">
    <property type="term" value="P:apoptotic DNA fragmentation"/>
    <property type="evidence" value="ECO:0000318"/>
    <property type="project" value="GO_Central"/>
</dbReference>
<dbReference type="PANTHER" id="PTHR10858">
    <property type="entry name" value="DEOXYRIBONUCLEASE II"/>
    <property type="match status" value="1"/>
</dbReference>
<name>A0CV20_PARTE</name>
<sequence length="480" mass="54178">MNVIIYQSIKYIQMHIIFQCLVLTLLIITSLSQSCLNSDGKEVDWWFILKMPLNRDDEWTGLEYFYCDSVDECKKFDLQDDDVNDSTSPLMKTLDQVNFSDTSVISMLWSDQPKHKVHHSNHAHSKGIMSASLVGTKNAFIISHSTPRFPKLDDNGKVDTNVENNFPRNGQHFLCFSTTTDAINDDLADMYYQAEILIDQVSSTPKKNTFLGTDKYTALQNLWYSKLPGKGETRHRYSQDADHSHTVFTTRGNQKFKVFAQNPKYGQDIYSELIVGELMQNLIMETWVRRPKAAGLEKPVCDTYESSSNEKVSYSGKTAGGDTITFEYSYTKDHSKYGITQPKEVASASKGGSFIATDYSHPSLNGQILVSGKHLRKKSLEEEDIQLGQGGGGGGETSSGMEVDTKPTTTKRKAGDDDDDDEDSAPPAKRKAAEKEDKYVCVSDLNRQESQWHRGGLVYCFYNEHLWKHIDTAFIGKDRC</sequence>
<accession>A0CV20</accession>
<dbReference type="STRING" id="5888.A0CV20"/>
<protein>
    <submittedName>
        <fullName evidence="4">Uncharacterized protein</fullName>
    </submittedName>
</protein>
<evidence type="ECO:0000313" key="4">
    <source>
        <dbReference type="EMBL" id="CAK74637.1"/>
    </source>
</evidence>
<proteinExistence type="inferred from homology"/>
<evidence type="ECO:0000256" key="3">
    <source>
        <dbReference type="SAM" id="MobiDB-lite"/>
    </source>
</evidence>
<dbReference type="Proteomes" id="UP000000600">
    <property type="component" value="Unassembled WGS sequence"/>
</dbReference>
<dbReference type="RefSeq" id="XP_001442034.1">
    <property type="nucleotide sequence ID" value="XM_001441997.2"/>
</dbReference>
<reference evidence="4 5" key="1">
    <citation type="journal article" date="2006" name="Nature">
        <title>Global trends of whole-genome duplications revealed by the ciliate Paramecium tetraurelia.</title>
        <authorList>
            <consortium name="Genoscope"/>
            <person name="Aury J.-M."/>
            <person name="Jaillon O."/>
            <person name="Duret L."/>
            <person name="Noel B."/>
            <person name="Jubin C."/>
            <person name="Porcel B.M."/>
            <person name="Segurens B."/>
            <person name="Daubin V."/>
            <person name="Anthouard V."/>
            <person name="Aiach N."/>
            <person name="Arnaiz O."/>
            <person name="Billaut A."/>
            <person name="Beisson J."/>
            <person name="Blanc I."/>
            <person name="Bouhouche K."/>
            <person name="Camara F."/>
            <person name="Duharcourt S."/>
            <person name="Guigo R."/>
            <person name="Gogendeau D."/>
            <person name="Katinka M."/>
            <person name="Keller A.-M."/>
            <person name="Kissmehl R."/>
            <person name="Klotz C."/>
            <person name="Koll F."/>
            <person name="Le Moue A."/>
            <person name="Lepere C."/>
            <person name="Malinsky S."/>
            <person name="Nowacki M."/>
            <person name="Nowak J.K."/>
            <person name="Plattner H."/>
            <person name="Poulain J."/>
            <person name="Ruiz F."/>
            <person name="Serrano V."/>
            <person name="Zagulski M."/>
            <person name="Dessen P."/>
            <person name="Betermier M."/>
            <person name="Weissenbach J."/>
            <person name="Scarpelli C."/>
            <person name="Schachter V."/>
            <person name="Sperling L."/>
            <person name="Meyer E."/>
            <person name="Cohen J."/>
            <person name="Wincker P."/>
        </authorList>
    </citation>
    <scope>NUCLEOTIDE SEQUENCE [LARGE SCALE GENOMIC DNA]</scope>
    <source>
        <strain evidence="4 5">Stock d4-2</strain>
    </source>
</reference>
<dbReference type="OrthoDB" id="10261598at2759"/>
<dbReference type="AlphaFoldDB" id="A0CV20"/>
<dbReference type="OMA" id="WPDSTIW"/>
<evidence type="ECO:0000313" key="5">
    <source>
        <dbReference type="Proteomes" id="UP000000600"/>
    </source>
</evidence>
<comment type="similarity">
    <text evidence="1">Belongs to the DNase II family.</text>
</comment>
<dbReference type="InParanoid" id="A0CV20"/>